<reference evidence="3 4" key="1">
    <citation type="submission" date="2010-12" db="EMBL/GenBank/DDBJ databases">
        <title>The Genome Sequence of Coprobacillus sp. strain 29_1.</title>
        <authorList>
            <consortium name="The Broad Institute Genome Sequencing Platform"/>
            <person name="Earl A."/>
            <person name="Ward D."/>
            <person name="Feldgarden M."/>
            <person name="Gevers D."/>
            <person name="Daigneault M."/>
            <person name="Sibley C.D."/>
            <person name="White A."/>
            <person name="Strauss J."/>
            <person name="Allen-Vercoe E."/>
            <person name="Young S.K."/>
            <person name="Zeng Q."/>
            <person name="Gargeya S."/>
            <person name="Fitzgerald M."/>
            <person name="Haas B."/>
            <person name="Abouelleil A."/>
            <person name="Alvarado L."/>
            <person name="Arachchi H.M."/>
            <person name="Berlin A."/>
            <person name="Brown A."/>
            <person name="Chapman S.B."/>
            <person name="Chen Z."/>
            <person name="Dunbar C."/>
            <person name="Freedman E."/>
            <person name="Gearin G."/>
            <person name="Gellesch M."/>
            <person name="Goldberg J."/>
            <person name="Griggs A."/>
            <person name="Gujja S."/>
            <person name="Heilman E."/>
            <person name="Heiman D."/>
            <person name="Howarth C."/>
            <person name="Larson L."/>
            <person name="Lui A."/>
            <person name="MacDonald P.J.P."/>
            <person name="Mehta T."/>
            <person name="Montmayeur A."/>
            <person name="Murphy C."/>
            <person name="Neiman D."/>
            <person name="Pearson M."/>
            <person name="Priest M."/>
            <person name="Roberts A."/>
            <person name="Saif S."/>
            <person name="Shea T."/>
            <person name="Shenoy N."/>
            <person name="Sisk P."/>
            <person name="Stolte C."/>
            <person name="Sykes S."/>
            <person name="White J."/>
            <person name="Yandava C."/>
            <person name="Nusbaum C."/>
            <person name="Birren B."/>
        </authorList>
    </citation>
    <scope>NUCLEOTIDE SEQUENCE [LARGE SCALE GENOMIC DNA]</scope>
    <source>
        <strain evidence="3 4">29_1</strain>
    </source>
</reference>
<evidence type="ECO:0000256" key="1">
    <source>
        <dbReference type="ARBA" id="ARBA00007125"/>
    </source>
</evidence>
<sequence length="150" mass="17118">MKKAIIDIGSNTVRLVIYQLMNNQYKQIITQKKTVGLVHYIEDNQLMPDGLKCLTETLCEFKILLENLKVQKSYYFATEALRSILNQKDIINHLSQELNIQIDILSCQEEGLFDYYGMKQSIDFKAGVLIDIGGGSSEVVHFNQNGIIQN</sequence>
<dbReference type="eggNOG" id="COG0248">
    <property type="taxonomic scope" value="Bacteria"/>
</dbReference>
<dbReference type="InterPro" id="IPR003695">
    <property type="entry name" value="Ppx_GppA_N"/>
</dbReference>
<dbReference type="GO" id="GO:0006357">
    <property type="term" value="P:regulation of transcription by RNA polymerase II"/>
    <property type="evidence" value="ECO:0007669"/>
    <property type="project" value="TreeGrafter"/>
</dbReference>
<dbReference type="PANTHER" id="PTHR30005">
    <property type="entry name" value="EXOPOLYPHOSPHATASE"/>
    <property type="match status" value="1"/>
</dbReference>
<accession>E7GCE3</accession>
<dbReference type="Pfam" id="PF02541">
    <property type="entry name" value="Ppx-GppA"/>
    <property type="match status" value="1"/>
</dbReference>
<dbReference type="OrthoDB" id="9807195at2"/>
<dbReference type="Gene3D" id="3.30.420.150">
    <property type="entry name" value="Exopolyphosphatase. Domain 2"/>
    <property type="match status" value="1"/>
</dbReference>
<dbReference type="SUPFAM" id="SSF53067">
    <property type="entry name" value="Actin-like ATPase domain"/>
    <property type="match status" value="1"/>
</dbReference>
<evidence type="ECO:0000313" key="4">
    <source>
        <dbReference type="Proteomes" id="UP000003157"/>
    </source>
</evidence>
<organism evidence="3 4">
    <name type="scientific">Coprobacillus cateniformis</name>
    <dbReference type="NCBI Taxonomy" id="100884"/>
    <lineage>
        <taxon>Bacteria</taxon>
        <taxon>Bacillati</taxon>
        <taxon>Bacillota</taxon>
        <taxon>Erysipelotrichia</taxon>
        <taxon>Erysipelotrichales</taxon>
        <taxon>Coprobacillaceae</taxon>
        <taxon>Coprobacillus</taxon>
    </lineage>
</organism>
<comment type="similarity">
    <text evidence="1">Belongs to the GppA/Ppx family.</text>
</comment>
<name>E7GCE3_9FIRM</name>
<dbReference type="Gene3D" id="3.30.420.40">
    <property type="match status" value="1"/>
</dbReference>
<protein>
    <recommendedName>
        <fullName evidence="2">Ppx/GppA phosphatase N-terminal domain-containing protein</fullName>
    </recommendedName>
</protein>
<dbReference type="InterPro" id="IPR043129">
    <property type="entry name" value="ATPase_NBD"/>
</dbReference>
<dbReference type="InterPro" id="IPR050273">
    <property type="entry name" value="GppA/Ppx_hydrolase"/>
</dbReference>
<dbReference type="AlphaFoldDB" id="E7GCE3"/>
<dbReference type="HOGENOM" id="CLU_1522653_0_0_9"/>
<keyword evidence="4" id="KW-1185">Reference proteome</keyword>
<dbReference type="PANTHER" id="PTHR30005:SF0">
    <property type="entry name" value="RETROGRADE REGULATION PROTEIN 2"/>
    <property type="match status" value="1"/>
</dbReference>
<dbReference type="STRING" id="100884.GCA_000269565_00087"/>
<dbReference type="Proteomes" id="UP000003157">
    <property type="component" value="Unassembled WGS sequence"/>
</dbReference>
<comment type="caution">
    <text evidence="3">The sequence shown here is derived from an EMBL/GenBank/DDBJ whole genome shotgun (WGS) entry which is preliminary data.</text>
</comment>
<evidence type="ECO:0000259" key="2">
    <source>
        <dbReference type="Pfam" id="PF02541"/>
    </source>
</evidence>
<gene>
    <name evidence="3" type="ORF">HMPREF9488_02435</name>
</gene>
<dbReference type="EMBL" id="ADKX01000039">
    <property type="protein sequence ID" value="EFW04152.1"/>
    <property type="molecule type" value="Genomic_DNA"/>
</dbReference>
<feature type="domain" description="Ppx/GppA phosphatase N-terminal" evidence="2">
    <location>
        <begin position="17"/>
        <end position="144"/>
    </location>
</feature>
<evidence type="ECO:0000313" key="3">
    <source>
        <dbReference type="EMBL" id="EFW04152.1"/>
    </source>
</evidence>
<proteinExistence type="inferred from homology"/>